<keyword evidence="2" id="KW-0378">Hydrolase</keyword>
<dbReference type="PROSITE" id="PS00134">
    <property type="entry name" value="TRYPSIN_HIS"/>
    <property type="match status" value="1"/>
</dbReference>
<evidence type="ECO:0000259" key="7">
    <source>
        <dbReference type="Pfam" id="PF00089"/>
    </source>
</evidence>
<keyword evidence="4" id="KW-1015">Disulfide bond</keyword>
<dbReference type="InterPro" id="IPR018114">
    <property type="entry name" value="TRYPSIN_HIS"/>
</dbReference>
<dbReference type="GO" id="GO:0006508">
    <property type="term" value="P:proteolysis"/>
    <property type="evidence" value="ECO:0007669"/>
    <property type="project" value="UniProtKB-KW"/>
</dbReference>
<evidence type="ECO:0000256" key="3">
    <source>
        <dbReference type="ARBA" id="ARBA00022825"/>
    </source>
</evidence>
<feature type="domain" description="Peptidase S1" evidence="7">
    <location>
        <begin position="38"/>
        <end position="82"/>
    </location>
</feature>
<dbReference type="InterPro" id="IPR001254">
    <property type="entry name" value="Trypsin_dom"/>
</dbReference>
<reference evidence="8" key="1">
    <citation type="submission" date="2005-07" db="EMBL/GenBank/DDBJ databases">
        <title>Differentially expressed transcripts during orbivirus infection vary among two biting midge populations (Culicoides sonorensis, Diptera: Ceratopogonidae).</title>
        <authorList>
            <person name="Campbell C.L."/>
        </authorList>
    </citation>
    <scope>NUCLEOTIDE SEQUENCE</scope>
</reference>
<evidence type="ECO:0000256" key="5">
    <source>
        <dbReference type="ARBA" id="ARBA00024195"/>
    </source>
</evidence>
<sequence>MKIANHQFYIYLSFCIVTVLGAHDEGKIQKRPFFDQRIVGGFQTSIEAYPHQVSLQRRGSHVCGGSIIGSKWILTASHCTHTYTASDFQ</sequence>
<dbReference type="Pfam" id="PF00089">
    <property type="entry name" value="Trypsin"/>
    <property type="match status" value="1"/>
</dbReference>
<feature type="non-terminal residue" evidence="8">
    <location>
        <position position="89"/>
    </location>
</feature>
<accession>Q45ND4</accession>
<evidence type="ECO:0000256" key="1">
    <source>
        <dbReference type="ARBA" id="ARBA00022670"/>
    </source>
</evidence>
<evidence type="ECO:0000313" key="8">
    <source>
        <dbReference type="EMBL" id="AAZ30389.1"/>
    </source>
</evidence>
<proteinExistence type="evidence at transcript level"/>
<dbReference type="InterPro" id="IPR050430">
    <property type="entry name" value="Peptidase_S1"/>
</dbReference>
<dbReference type="GO" id="GO:0004252">
    <property type="term" value="F:serine-type endopeptidase activity"/>
    <property type="evidence" value="ECO:0007669"/>
    <property type="project" value="InterPro"/>
</dbReference>
<feature type="chain" id="PRO_5004232231" evidence="6">
    <location>
        <begin position="22"/>
        <end position="89"/>
    </location>
</feature>
<dbReference type="PANTHER" id="PTHR24276:SF91">
    <property type="entry name" value="AT26814P-RELATED"/>
    <property type="match status" value="1"/>
</dbReference>
<dbReference type="PANTHER" id="PTHR24276">
    <property type="entry name" value="POLYSERASE-RELATED"/>
    <property type="match status" value="1"/>
</dbReference>
<keyword evidence="6" id="KW-0732">Signal</keyword>
<comment type="similarity">
    <text evidence="5">Belongs to the peptidase S1 family. CLIP subfamily.</text>
</comment>
<dbReference type="InterPro" id="IPR043504">
    <property type="entry name" value="Peptidase_S1_PA_chymotrypsin"/>
</dbReference>
<name>Q45ND4_CULSO</name>
<keyword evidence="3" id="KW-0720">Serine protease</keyword>
<dbReference type="Gene3D" id="2.40.10.10">
    <property type="entry name" value="Trypsin-like serine proteases"/>
    <property type="match status" value="1"/>
</dbReference>
<dbReference type="SUPFAM" id="SSF50494">
    <property type="entry name" value="Trypsin-like serine proteases"/>
    <property type="match status" value="1"/>
</dbReference>
<feature type="signal peptide" evidence="6">
    <location>
        <begin position="1"/>
        <end position="21"/>
    </location>
</feature>
<dbReference type="EMBL" id="DQ123913">
    <property type="protein sequence ID" value="AAZ30389.1"/>
    <property type="molecule type" value="mRNA"/>
</dbReference>
<organism evidence="8">
    <name type="scientific">Culicoides sonorensis</name>
    <name type="common">Biting midge</name>
    <dbReference type="NCBI Taxonomy" id="179676"/>
    <lineage>
        <taxon>Eukaryota</taxon>
        <taxon>Metazoa</taxon>
        <taxon>Ecdysozoa</taxon>
        <taxon>Arthropoda</taxon>
        <taxon>Hexapoda</taxon>
        <taxon>Insecta</taxon>
        <taxon>Pterygota</taxon>
        <taxon>Neoptera</taxon>
        <taxon>Endopterygota</taxon>
        <taxon>Diptera</taxon>
        <taxon>Nematocera</taxon>
        <taxon>Chironomoidea</taxon>
        <taxon>Ceratopogonidae</taxon>
        <taxon>Ceratopogoninae</taxon>
        <taxon>Culicoides</taxon>
        <taxon>Monoculicoides</taxon>
    </lineage>
</organism>
<evidence type="ECO:0000256" key="2">
    <source>
        <dbReference type="ARBA" id="ARBA00022801"/>
    </source>
</evidence>
<protein>
    <submittedName>
        <fullName evidence="8">Putative early trypsin</fullName>
    </submittedName>
</protein>
<keyword evidence="1" id="KW-0645">Protease</keyword>
<evidence type="ECO:0000256" key="6">
    <source>
        <dbReference type="SAM" id="SignalP"/>
    </source>
</evidence>
<evidence type="ECO:0000256" key="4">
    <source>
        <dbReference type="ARBA" id="ARBA00023157"/>
    </source>
</evidence>
<dbReference type="InterPro" id="IPR009003">
    <property type="entry name" value="Peptidase_S1_PA"/>
</dbReference>
<dbReference type="AlphaFoldDB" id="Q45ND4"/>